<dbReference type="SUPFAM" id="SSF50729">
    <property type="entry name" value="PH domain-like"/>
    <property type="match status" value="1"/>
</dbReference>
<feature type="region of interest" description="Disordered" evidence="1">
    <location>
        <begin position="224"/>
        <end position="337"/>
    </location>
</feature>
<dbReference type="InParanoid" id="A0A168NB70"/>
<sequence length="337" mass="38181">MPSVADAQRTTHKSHSAFDIISPLSMGFPVDVETPERQRFRKEQEERKKHVTADQATSYRPTASGIHSHIIWPHATMKGYLTKHLPPTMLSFVTKHRKRRYVILADRFLYCFKTDTPTHKYREYLELRPETQVFVTDHLAGVLYCIEIRNPIGDGETTTTWYLQADDADAMKVWLERLKKTTQYLADHLDDNDAGPITKDKLHFVHSAEDLFILNGGGIESPYSNDTHSLHGSTSSGSITHHPRSSQQDMDSWRYSDWTDPNSLSSNYASPPMSPTTATPTTGQSLYQGRSSRHDSMRSSISNDDHRLRCMVGLPDVLPPQLPPPTSKLPPPPPSYI</sequence>
<proteinExistence type="predicted"/>
<gene>
    <name evidence="3" type="primary">ABSGL_05866.1 scaffold 7570</name>
</gene>
<dbReference type="PROSITE" id="PS50003">
    <property type="entry name" value="PH_DOMAIN"/>
    <property type="match status" value="1"/>
</dbReference>
<accession>A0A168NB70</accession>
<feature type="compositionally biased region" description="Pro residues" evidence="1">
    <location>
        <begin position="317"/>
        <end position="337"/>
    </location>
</feature>
<evidence type="ECO:0000259" key="2">
    <source>
        <dbReference type="PROSITE" id="PS50003"/>
    </source>
</evidence>
<dbReference type="Proteomes" id="UP000078561">
    <property type="component" value="Unassembled WGS sequence"/>
</dbReference>
<dbReference type="InterPro" id="IPR001849">
    <property type="entry name" value="PH_domain"/>
</dbReference>
<dbReference type="OMA" id="LEAYSWF"/>
<dbReference type="InterPro" id="IPR011993">
    <property type="entry name" value="PH-like_dom_sf"/>
</dbReference>
<organism evidence="3">
    <name type="scientific">Absidia glauca</name>
    <name type="common">Pin mould</name>
    <dbReference type="NCBI Taxonomy" id="4829"/>
    <lineage>
        <taxon>Eukaryota</taxon>
        <taxon>Fungi</taxon>
        <taxon>Fungi incertae sedis</taxon>
        <taxon>Mucoromycota</taxon>
        <taxon>Mucoromycotina</taxon>
        <taxon>Mucoromycetes</taxon>
        <taxon>Mucorales</taxon>
        <taxon>Cunninghamellaceae</taxon>
        <taxon>Absidia</taxon>
    </lineage>
</organism>
<feature type="compositionally biased region" description="Polar residues" evidence="1">
    <location>
        <begin position="259"/>
        <end position="268"/>
    </location>
</feature>
<keyword evidence="4" id="KW-1185">Reference proteome</keyword>
<feature type="compositionally biased region" description="Basic and acidic residues" evidence="1">
    <location>
        <begin position="292"/>
        <end position="308"/>
    </location>
</feature>
<evidence type="ECO:0000256" key="1">
    <source>
        <dbReference type="SAM" id="MobiDB-lite"/>
    </source>
</evidence>
<feature type="compositionally biased region" description="Low complexity" evidence="1">
    <location>
        <begin position="269"/>
        <end position="282"/>
    </location>
</feature>
<dbReference type="CDD" id="cd00821">
    <property type="entry name" value="PH"/>
    <property type="match status" value="1"/>
</dbReference>
<name>A0A168NB70_ABSGL</name>
<dbReference type="Gene3D" id="2.30.29.30">
    <property type="entry name" value="Pleckstrin-homology domain (PH domain)/Phosphotyrosine-binding domain (PTB)"/>
    <property type="match status" value="1"/>
</dbReference>
<feature type="compositionally biased region" description="Low complexity" evidence="1">
    <location>
        <begin position="230"/>
        <end position="240"/>
    </location>
</feature>
<protein>
    <recommendedName>
        <fullName evidence="2">PH domain-containing protein</fullName>
    </recommendedName>
</protein>
<evidence type="ECO:0000313" key="4">
    <source>
        <dbReference type="Proteomes" id="UP000078561"/>
    </source>
</evidence>
<dbReference type="OrthoDB" id="185175at2759"/>
<dbReference type="SMART" id="SM00233">
    <property type="entry name" value="PH"/>
    <property type="match status" value="1"/>
</dbReference>
<evidence type="ECO:0000313" key="3">
    <source>
        <dbReference type="EMBL" id="SAM00189.1"/>
    </source>
</evidence>
<feature type="domain" description="PH" evidence="2">
    <location>
        <begin position="74"/>
        <end position="183"/>
    </location>
</feature>
<dbReference type="AlphaFoldDB" id="A0A168NB70"/>
<dbReference type="Pfam" id="PF00169">
    <property type="entry name" value="PH"/>
    <property type="match status" value="1"/>
</dbReference>
<dbReference type="STRING" id="4829.A0A168NB70"/>
<reference evidence="3" key="1">
    <citation type="submission" date="2016-04" db="EMBL/GenBank/DDBJ databases">
        <authorList>
            <person name="Evans L.H."/>
            <person name="Alamgir A."/>
            <person name="Owens N."/>
            <person name="Weber N.D."/>
            <person name="Virtaneva K."/>
            <person name="Barbian K."/>
            <person name="Babar A."/>
            <person name="Rosenke K."/>
        </authorList>
    </citation>
    <scope>NUCLEOTIDE SEQUENCE [LARGE SCALE GENOMIC DNA]</scope>
    <source>
        <strain evidence="3">CBS 101.48</strain>
    </source>
</reference>
<dbReference type="EMBL" id="LT553165">
    <property type="protein sequence ID" value="SAM00189.1"/>
    <property type="molecule type" value="Genomic_DNA"/>
</dbReference>